<dbReference type="InterPro" id="IPR058923">
    <property type="entry name" value="RCC1-like_dom"/>
</dbReference>
<organism evidence="6 7">
    <name type="scientific">Triparma laevis f. longispina</name>
    <dbReference type="NCBI Taxonomy" id="1714387"/>
    <lineage>
        <taxon>Eukaryota</taxon>
        <taxon>Sar</taxon>
        <taxon>Stramenopiles</taxon>
        <taxon>Ochrophyta</taxon>
        <taxon>Bolidophyceae</taxon>
        <taxon>Parmales</taxon>
        <taxon>Triparmaceae</taxon>
        <taxon>Triparma</taxon>
    </lineage>
</organism>
<feature type="compositionally biased region" description="Basic and acidic residues" evidence="3">
    <location>
        <begin position="1047"/>
        <end position="1061"/>
    </location>
</feature>
<evidence type="ECO:0000259" key="4">
    <source>
        <dbReference type="Pfam" id="PF12874"/>
    </source>
</evidence>
<evidence type="ECO:0000259" key="5">
    <source>
        <dbReference type="Pfam" id="PF25390"/>
    </source>
</evidence>
<keyword evidence="7" id="KW-1185">Reference proteome</keyword>
<dbReference type="InterPro" id="IPR036236">
    <property type="entry name" value="Znf_C2H2_sf"/>
</dbReference>
<evidence type="ECO:0000313" key="7">
    <source>
        <dbReference type="Proteomes" id="UP001165122"/>
    </source>
</evidence>
<protein>
    <submittedName>
        <fullName evidence="6">Uncharacterized protein</fullName>
    </submittedName>
</protein>
<dbReference type="InterPro" id="IPR051625">
    <property type="entry name" value="Signaling_Regulatory_Domain"/>
</dbReference>
<gene>
    <name evidence="6" type="ORF">TrLO_g8336</name>
</gene>
<dbReference type="Gene3D" id="3.30.160.60">
    <property type="entry name" value="Classic Zinc Finger"/>
    <property type="match status" value="1"/>
</dbReference>
<dbReference type="EMBL" id="BRXW01000149">
    <property type="protein sequence ID" value="GMI10444.1"/>
    <property type="molecule type" value="Genomic_DNA"/>
</dbReference>
<feature type="region of interest" description="Disordered" evidence="3">
    <location>
        <begin position="503"/>
        <end position="528"/>
    </location>
</feature>
<comment type="caution">
    <text evidence="6">The sequence shown here is derived from an EMBL/GenBank/DDBJ whole genome shotgun (WGS) entry which is preliminary data.</text>
</comment>
<dbReference type="PRINTS" id="PR00633">
    <property type="entry name" value="RCCNDNSATION"/>
</dbReference>
<evidence type="ECO:0000256" key="3">
    <source>
        <dbReference type="SAM" id="MobiDB-lite"/>
    </source>
</evidence>
<keyword evidence="1" id="KW-0677">Repeat</keyword>
<feature type="compositionally biased region" description="Basic and acidic residues" evidence="3">
    <location>
        <begin position="729"/>
        <end position="755"/>
    </location>
</feature>
<feature type="repeat" description="RCC1" evidence="2">
    <location>
        <begin position="284"/>
        <end position="346"/>
    </location>
</feature>
<feature type="compositionally biased region" description="Acidic residues" evidence="3">
    <location>
        <begin position="510"/>
        <end position="520"/>
    </location>
</feature>
<feature type="region of interest" description="Disordered" evidence="3">
    <location>
        <begin position="996"/>
        <end position="1082"/>
    </location>
</feature>
<feature type="domain" description="C2H2-type" evidence="4">
    <location>
        <begin position="761"/>
        <end position="785"/>
    </location>
</feature>
<dbReference type="Pfam" id="PF12874">
    <property type="entry name" value="zf-met"/>
    <property type="match status" value="1"/>
</dbReference>
<feature type="compositionally biased region" description="Basic and acidic residues" evidence="3">
    <location>
        <begin position="1002"/>
        <end position="1020"/>
    </location>
</feature>
<evidence type="ECO:0000313" key="6">
    <source>
        <dbReference type="EMBL" id="GMI10444.1"/>
    </source>
</evidence>
<evidence type="ECO:0000256" key="1">
    <source>
        <dbReference type="ARBA" id="ARBA00022737"/>
    </source>
</evidence>
<proteinExistence type="predicted"/>
<feature type="compositionally biased region" description="Basic residues" evidence="3">
    <location>
        <begin position="1031"/>
        <end position="1046"/>
    </location>
</feature>
<dbReference type="Pfam" id="PF00415">
    <property type="entry name" value="RCC1"/>
    <property type="match status" value="1"/>
</dbReference>
<dbReference type="Proteomes" id="UP001165122">
    <property type="component" value="Unassembled WGS sequence"/>
</dbReference>
<feature type="domain" description="RCC1-like" evidence="5">
    <location>
        <begin position="123"/>
        <end position="344"/>
    </location>
</feature>
<dbReference type="InterPro" id="IPR000408">
    <property type="entry name" value="Reg_chr_condens"/>
</dbReference>
<accession>A0A9W7KT16</accession>
<sequence length="1082" mass="118439">MSPQATALYHLVKDENEAELRSALSTTPPDALDQTSLDHLLLGACETQNLTLIALLMKAGSSLTDAHLSELTDVENLAALRYTPHILDYPPHRQWEVEIESVNPIYSGGRLASTPSSPSTPSTTHGNVYTFGKSDFTLGYPSSNNNYKPKRIHSLSNTSIVSVAAGAHHVIALTSEGVTLTWGHGKSGRLGVGDSRVRMTPTPVLGSLAHRKVSSIACSDVHTLASTTDGEVYAWGSNRWGQLGATLTISTKESPRRIDGAIRKSFIVDVACSAKHSVALNASGNVYCWGSNENGQLGQAIPTGGNVVNHTPEIVSKLTASSGNGTLSNVYAIEASEESTCVILRKSSPGCGIAAHPAVFCFGYGDPNPRRIKFDPETKHDTKMPVSPIAIACGKHQTCCVTASGSVYVWGSHLETPFAPTSSSPSKPILVPNLPPAISVSASSTHTAIITRTGQVYTWGSSNTNGGLGVEGRKHASLPVKVEGVRRCVGVAVGQEHTVCLSAFGRPSTEEEEENEESESTPDLLNTTVDTVELDEDTETEASDTTSTPTFNPTSLQRHCELAIAHHVDTHNIITILEKAASFYSTFLIDYCCEFLGANLDGILERLIAGKRRSELDFLLDFIAGDDQSCEAFMDEGFYETIRKPEDEDEDDEDDFSINWDDKNSLSENHKKAFKALRKAKKKSRKSGQGLDDNTQALEKLLHRISDRMVHLGVPKEVLKQNMAIKKAAEQTKFEEKEKEKEKEKAEEHKPEHTPPPKPRYRCEACGVEAPDEANLQIHMGGKRHRNTLIRLQKEPSSQQQITPKKGWSPSSSNTSSTTCTTITPTPTPSPQNPPTQTSFFNMPALPPSPLNFRELMEQQESQKNKKKSYKISPQVFVNSNTSNISNMSRSPNSDASNSVSGSPPSGINLSDFMKNKITPQKIKHVGALGTLLEKKVVSPWKLKPVPEVKDHRQRGFSDILEEEARVREGEMEAASPAGTGHWFVERRQRGDSLEAIQLAEEEARQRRQQEEREREEIRQQKILLQEATKSKQKQTKTKKKRGGKKPKGEPKGESKGEKTKTTTQQKKKRTGSQKKSAPVSS</sequence>
<feature type="compositionally biased region" description="Low complexity" evidence="3">
    <location>
        <begin position="809"/>
        <end position="825"/>
    </location>
</feature>
<dbReference type="Pfam" id="PF25390">
    <property type="entry name" value="WD40_RLD"/>
    <property type="match status" value="1"/>
</dbReference>
<dbReference type="AlphaFoldDB" id="A0A9W7KT16"/>
<dbReference type="PROSITE" id="PS50012">
    <property type="entry name" value="RCC1_3"/>
    <property type="match status" value="6"/>
</dbReference>
<reference evidence="7" key="1">
    <citation type="journal article" date="2023" name="Commun. Biol.">
        <title>Genome analysis of Parmales, the sister group of diatoms, reveals the evolutionary specialization of diatoms from phago-mixotrophs to photoautotrophs.</title>
        <authorList>
            <person name="Ban H."/>
            <person name="Sato S."/>
            <person name="Yoshikawa S."/>
            <person name="Yamada K."/>
            <person name="Nakamura Y."/>
            <person name="Ichinomiya M."/>
            <person name="Sato N."/>
            <person name="Blanc-Mathieu R."/>
            <person name="Endo H."/>
            <person name="Kuwata A."/>
            <person name="Ogata H."/>
        </authorList>
    </citation>
    <scope>NUCLEOTIDE SEQUENCE [LARGE SCALE GENOMIC DNA]</scope>
    <source>
        <strain evidence="7">NIES 3700</strain>
    </source>
</reference>
<feature type="repeat" description="RCC1" evidence="2">
    <location>
        <begin position="454"/>
        <end position="504"/>
    </location>
</feature>
<feature type="region of interest" description="Disordered" evidence="3">
    <location>
        <begin position="776"/>
        <end position="912"/>
    </location>
</feature>
<dbReference type="Gene3D" id="2.130.10.30">
    <property type="entry name" value="Regulator of chromosome condensation 1/beta-lactamase-inhibitor protein II"/>
    <property type="match status" value="2"/>
</dbReference>
<evidence type="ECO:0000256" key="2">
    <source>
        <dbReference type="PROSITE-ProRule" id="PRU00235"/>
    </source>
</evidence>
<feature type="region of interest" description="Disordered" evidence="3">
    <location>
        <begin position="729"/>
        <end position="763"/>
    </location>
</feature>
<dbReference type="PANTHER" id="PTHR22872">
    <property type="entry name" value="BTK-BINDING PROTEIN-RELATED"/>
    <property type="match status" value="1"/>
</dbReference>
<dbReference type="InterPro" id="IPR009091">
    <property type="entry name" value="RCC1/BLIP-II"/>
</dbReference>
<feature type="region of interest" description="Disordered" evidence="3">
    <location>
        <begin position="968"/>
        <end position="987"/>
    </location>
</feature>
<dbReference type="PANTHER" id="PTHR22872:SF2">
    <property type="entry name" value="INHIBITOR OF BRUTON TYROSINE KINASE"/>
    <property type="match status" value="1"/>
</dbReference>
<feature type="compositionally biased region" description="Polar residues" evidence="3">
    <location>
        <begin position="876"/>
        <end position="909"/>
    </location>
</feature>
<dbReference type="InterPro" id="IPR013087">
    <property type="entry name" value="Znf_C2H2_type"/>
</dbReference>
<feature type="repeat" description="RCC1" evidence="2">
    <location>
        <begin position="126"/>
        <end position="176"/>
    </location>
</feature>
<feature type="repeat" description="RCC1" evidence="2">
    <location>
        <begin position="230"/>
        <end position="283"/>
    </location>
</feature>
<dbReference type="SUPFAM" id="SSF57667">
    <property type="entry name" value="beta-beta-alpha zinc fingers"/>
    <property type="match status" value="1"/>
</dbReference>
<dbReference type="OrthoDB" id="10256179at2759"/>
<feature type="repeat" description="RCC1" evidence="2">
    <location>
        <begin position="405"/>
        <end position="453"/>
    </location>
</feature>
<dbReference type="SUPFAM" id="SSF50985">
    <property type="entry name" value="RCC1/BLIP-II"/>
    <property type="match status" value="2"/>
</dbReference>
<name>A0A9W7KT16_9STRA</name>
<feature type="repeat" description="RCC1" evidence="2">
    <location>
        <begin position="177"/>
        <end position="229"/>
    </location>
</feature>
<feature type="compositionally biased region" description="Basic and acidic residues" evidence="3">
    <location>
        <begin position="855"/>
        <end position="864"/>
    </location>
</feature>